<dbReference type="Proteomes" id="UP000016662">
    <property type="component" value="Unassembled WGS sequence"/>
</dbReference>
<gene>
    <name evidence="1" type="ORF">RUMCAL_01166</name>
</gene>
<sequence>METLHKAVRRALSSVSIACQFCRSKKICIKSICILRKICYNIKAIRSNNFACDTAYKFFPCFLKRCLRFHSAARYGICVMPS</sequence>
<protein>
    <submittedName>
        <fullName evidence="1">Uncharacterized protein</fullName>
    </submittedName>
</protein>
<accession>U2MB03</accession>
<comment type="caution">
    <text evidence="1">The sequence shown here is derived from an EMBL/GenBank/DDBJ whole genome shotgun (WGS) entry which is preliminary data.</text>
</comment>
<keyword evidence="2" id="KW-1185">Reference proteome</keyword>
<name>U2MB03_9FIRM</name>
<dbReference type="HOGENOM" id="CLU_2556214_0_0_9"/>
<dbReference type="EMBL" id="AWVF01000139">
    <property type="protein sequence ID" value="ERJ96473.1"/>
    <property type="molecule type" value="Genomic_DNA"/>
</dbReference>
<evidence type="ECO:0000313" key="1">
    <source>
        <dbReference type="EMBL" id="ERJ96473.1"/>
    </source>
</evidence>
<dbReference type="STRING" id="411473.RUMCAL_01166"/>
<reference evidence="1 2" key="1">
    <citation type="submission" date="2013-07" db="EMBL/GenBank/DDBJ databases">
        <authorList>
            <person name="Weinstock G."/>
            <person name="Sodergren E."/>
            <person name="Wylie T."/>
            <person name="Fulton L."/>
            <person name="Fulton R."/>
            <person name="Fronick C."/>
            <person name="O'Laughlin M."/>
            <person name="Godfrey J."/>
            <person name="Miner T."/>
            <person name="Herter B."/>
            <person name="Appelbaum E."/>
            <person name="Cordes M."/>
            <person name="Lek S."/>
            <person name="Wollam A."/>
            <person name="Pepin K.H."/>
            <person name="Palsikar V.B."/>
            <person name="Mitreva M."/>
            <person name="Wilson R.K."/>
        </authorList>
    </citation>
    <scope>NUCLEOTIDE SEQUENCE [LARGE SCALE GENOMIC DNA]</scope>
    <source>
        <strain evidence="1 2">ATCC 27760</strain>
    </source>
</reference>
<proteinExistence type="predicted"/>
<evidence type="ECO:0000313" key="2">
    <source>
        <dbReference type="Proteomes" id="UP000016662"/>
    </source>
</evidence>
<organism evidence="1 2">
    <name type="scientific">Ruminococcus callidus ATCC 27760</name>
    <dbReference type="NCBI Taxonomy" id="411473"/>
    <lineage>
        <taxon>Bacteria</taxon>
        <taxon>Bacillati</taxon>
        <taxon>Bacillota</taxon>
        <taxon>Clostridia</taxon>
        <taxon>Eubacteriales</taxon>
        <taxon>Oscillospiraceae</taxon>
        <taxon>Ruminococcus</taxon>
    </lineage>
</organism>
<dbReference type="AlphaFoldDB" id="U2MB03"/>